<comment type="similarity">
    <text evidence="1">Belongs to the TTI2 family.</text>
</comment>
<keyword evidence="5" id="KW-1185">Reference proteome</keyword>
<organism evidence="4 5">
    <name type="scientific">Cercophora newfieldiana</name>
    <dbReference type="NCBI Taxonomy" id="92897"/>
    <lineage>
        <taxon>Eukaryota</taxon>
        <taxon>Fungi</taxon>
        <taxon>Dikarya</taxon>
        <taxon>Ascomycota</taxon>
        <taxon>Pezizomycotina</taxon>
        <taxon>Sordariomycetes</taxon>
        <taxon>Sordariomycetidae</taxon>
        <taxon>Sordariales</taxon>
        <taxon>Lasiosphaeriaceae</taxon>
        <taxon>Cercophora</taxon>
    </lineage>
</organism>
<dbReference type="PANTHER" id="PTHR32226">
    <property type="entry name" value="TELO2-INTERACTING PROTEIN 2"/>
    <property type="match status" value="1"/>
</dbReference>
<evidence type="ECO:0008006" key="6">
    <source>
        <dbReference type="Google" id="ProtNLM"/>
    </source>
</evidence>
<dbReference type="AlphaFoldDB" id="A0AA40CQI8"/>
<dbReference type="Pfam" id="PF10521">
    <property type="entry name" value="Tti2"/>
    <property type="match status" value="1"/>
</dbReference>
<comment type="caution">
    <text evidence="4">The sequence shown here is derived from an EMBL/GenBank/DDBJ whole genome shotgun (WGS) entry which is preliminary data.</text>
</comment>
<feature type="repeat" description="HEAT" evidence="2">
    <location>
        <begin position="262"/>
        <end position="300"/>
    </location>
</feature>
<evidence type="ECO:0000313" key="5">
    <source>
        <dbReference type="Proteomes" id="UP001174936"/>
    </source>
</evidence>
<evidence type="ECO:0000256" key="3">
    <source>
        <dbReference type="SAM" id="MobiDB-lite"/>
    </source>
</evidence>
<reference evidence="4" key="1">
    <citation type="submission" date="2023-06" db="EMBL/GenBank/DDBJ databases">
        <title>Genome-scale phylogeny and comparative genomics of the fungal order Sordariales.</title>
        <authorList>
            <consortium name="Lawrence Berkeley National Laboratory"/>
            <person name="Hensen N."/>
            <person name="Bonometti L."/>
            <person name="Westerberg I."/>
            <person name="Brannstrom I.O."/>
            <person name="Guillou S."/>
            <person name="Cros-Aarteil S."/>
            <person name="Calhoun S."/>
            <person name="Haridas S."/>
            <person name="Kuo A."/>
            <person name="Mondo S."/>
            <person name="Pangilinan J."/>
            <person name="Riley R."/>
            <person name="Labutti K."/>
            <person name="Andreopoulos B."/>
            <person name="Lipzen A."/>
            <person name="Chen C."/>
            <person name="Yanf M."/>
            <person name="Daum C."/>
            <person name="Ng V."/>
            <person name="Clum A."/>
            <person name="Steindorff A."/>
            <person name="Ohm R."/>
            <person name="Martin F."/>
            <person name="Silar P."/>
            <person name="Natvig D."/>
            <person name="Lalanne C."/>
            <person name="Gautier V."/>
            <person name="Ament-Velasquez S.L."/>
            <person name="Kruys A."/>
            <person name="Hutchinson M.I."/>
            <person name="Powell A.J."/>
            <person name="Barry K."/>
            <person name="Miller A.N."/>
            <person name="Grigoriev I.V."/>
            <person name="Debuchy R."/>
            <person name="Gladieux P."/>
            <person name="Thoren M.H."/>
            <person name="Johannesson H."/>
        </authorList>
    </citation>
    <scope>NUCLEOTIDE SEQUENCE</scope>
    <source>
        <strain evidence="4">SMH2532-1</strain>
    </source>
</reference>
<dbReference type="Gene3D" id="1.25.10.10">
    <property type="entry name" value="Leucine-rich Repeat Variant"/>
    <property type="match status" value="1"/>
</dbReference>
<dbReference type="SUPFAM" id="SSF48371">
    <property type="entry name" value="ARM repeat"/>
    <property type="match status" value="1"/>
</dbReference>
<protein>
    <recommendedName>
        <fullName evidence="6">ARM repeat superfamily protein</fullName>
    </recommendedName>
</protein>
<evidence type="ECO:0000256" key="2">
    <source>
        <dbReference type="PROSITE-ProRule" id="PRU00103"/>
    </source>
</evidence>
<dbReference type="PROSITE" id="PS50077">
    <property type="entry name" value="HEAT_REPEAT"/>
    <property type="match status" value="1"/>
</dbReference>
<feature type="region of interest" description="Disordered" evidence="3">
    <location>
        <begin position="540"/>
        <end position="574"/>
    </location>
</feature>
<name>A0AA40CQI8_9PEZI</name>
<sequence length="574" mass="63169">MAGLQALRDATAKLDQLLSQKPGRAAQTKSANEVQKLTKTILTGLQQDDRVFDGATEDAVQQISGVLAKVIAPVLMDVDQDDSEENDDYDDDEEASGTTKAFRNVIQRCLTVSPTAVPALALLAKKAPPKFIGGNEDIILTLAAFTELFQPWVPSTEICEQATQLLLDLLAANNTTREQFIVDTILQRYLRKLFSKSKPASITASGRKAEYVDPAAGRGEGIPDDSNETKPWKFSDFRAIALARWAVTQADDNLISKHWPLFIPVLLTLADDSTTRVRYQGLKILTIFLQKFPNKTLHDTGLSKVFEDAVFPTLSFLPSLTSEADSIQLLVPAFEALRCLASKQLLPPTTSGTSSTTENTPTNSQQIKLLDKLLREGIFSAYLHSKDHIRIVQVLCEQIISILNQMGIYAVKHLKDLIPILSSILSDPFAPAAPETLLSAIKALQAVLTNCWPRIPESPWQDEIIQAAMLCWLNANEHTFPPTKNSPSPKAAIKQELRTTVKYLDAILMAENIHLSELVKPLIAKEPSLSELFAPSTLQVTTKKSGVSTTKQTPEPEQNPDLRPRTQQAGHDNP</sequence>
<feature type="compositionally biased region" description="Low complexity" evidence="3">
    <location>
        <begin position="540"/>
        <end position="553"/>
    </location>
</feature>
<evidence type="ECO:0000256" key="1">
    <source>
        <dbReference type="ARBA" id="ARBA00034736"/>
    </source>
</evidence>
<dbReference type="InterPro" id="IPR021133">
    <property type="entry name" value="HEAT_type_2"/>
</dbReference>
<dbReference type="InterPro" id="IPR016024">
    <property type="entry name" value="ARM-type_fold"/>
</dbReference>
<proteinExistence type="inferred from homology"/>
<evidence type="ECO:0000313" key="4">
    <source>
        <dbReference type="EMBL" id="KAK0645589.1"/>
    </source>
</evidence>
<dbReference type="GO" id="GO:0005634">
    <property type="term" value="C:nucleus"/>
    <property type="evidence" value="ECO:0007669"/>
    <property type="project" value="TreeGrafter"/>
</dbReference>
<dbReference type="Proteomes" id="UP001174936">
    <property type="component" value="Unassembled WGS sequence"/>
</dbReference>
<gene>
    <name evidence="4" type="ORF">B0T16DRAFT_411522</name>
</gene>
<dbReference type="EMBL" id="JAULSV010000004">
    <property type="protein sequence ID" value="KAK0645589.1"/>
    <property type="molecule type" value="Genomic_DNA"/>
</dbReference>
<dbReference type="PANTHER" id="PTHR32226:SF2">
    <property type="entry name" value="TELO2-INTERACTING PROTEIN 2"/>
    <property type="match status" value="1"/>
</dbReference>
<dbReference type="GO" id="GO:0005829">
    <property type="term" value="C:cytosol"/>
    <property type="evidence" value="ECO:0007669"/>
    <property type="project" value="TreeGrafter"/>
</dbReference>
<dbReference type="InterPro" id="IPR018870">
    <property type="entry name" value="Tti2"/>
</dbReference>
<feature type="compositionally biased region" description="Polar residues" evidence="3">
    <location>
        <begin position="565"/>
        <end position="574"/>
    </location>
</feature>
<dbReference type="GO" id="GO:0110078">
    <property type="term" value="C:TTT Hsp90 cochaperone complex"/>
    <property type="evidence" value="ECO:0007669"/>
    <property type="project" value="InterPro"/>
</dbReference>
<accession>A0AA40CQI8</accession>
<dbReference type="InterPro" id="IPR011989">
    <property type="entry name" value="ARM-like"/>
</dbReference>